<sequence>MSAPYIETAVHLTDADQTEQHLHDTYGPVVIENGLRLFHQHLAGDEHIQLHRGRFEGSYTIAIELTQFVVASAVSSCRWEEGRDSGDMAFEPALFRPHTPYVNHLADNENRAVVFNADALQASARRLYGRDDVVLAFDGPRPATPQDGEMWLSVLDLARAQQQAGLLSNDLVRASLFRLLTVTLLDTFRLLGDRPALHASAARQQTIHRIAVDYFHDYASLPITIDDAAAAAGVATRELVAAFRASHPDDAAPTAYLRTVRLAGALDDLRNGDPTRGDTVTEISQRWGFTSPSRFAALFRATYGLTPGQVLRS</sequence>
<reference evidence="5 6" key="1">
    <citation type="journal article" date="2021" name="MBio">
        <title>Poor Competitiveness of Bradyrhizobium in Pigeon Pea Root Colonization in Indian Soils.</title>
        <authorList>
            <person name="Chalasani D."/>
            <person name="Basu A."/>
            <person name="Pullabhotla S.V.S.R.N."/>
            <person name="Jorrin B."/>
            <person name="Neal A.L."/>
            <person name="Poole P.S."/>
            <person name="Podile A.R."/>
            <person name="Tkacz A."/>
        </authorList>
    </citation>
    <scope>NUCLEOTIDE SEQUENCE [LARGE SCALE GENOMIC DNA]</scope>
    <source>
        <strain evidence="5 6">HU12</strain>
    </source>
</reference>
<dbReference type="EMBL" id="JAEUAX010000004">
    <property type="protein sequence ID" value="MBW9110011.1"/>
    <property type="molecule type" value="Genomic_DNA"/>
</dbReference>
<evidence type="ECO:0000256" key="2">
    <source>
        <dbReference type="ARBA" id="ARBA00023125"/>
    </source>
</evidence>
<dbReference type="InterPro" id="IPR009057">
    <property type="entry name" value="Homeodomain-like_sf"/>
</dbReference>
<keyword evidence="6" id="KW-1185">Reference proteome</keyword>
<dbReference type="PRINTS" id="PR00032">
    <property type="entry name" value="HTHARAC"/>
</dbReference>
<protein>
    <submittedName>
        <fullName evidence="5">Helix-turn-helix domain-containing protein</fullName>
    </submittedName>
</protein>
<evidence type="ECO:0000256" key="3">
    <source>
        <dbReference type="ARBA" id="ARBA00023163"/>
    </source>
</evidence>
<dbReference type="SUPFAM" id="SSF46689">
    <property type="entry name" value="Homeodomain-like"/>
    <property type="match status" value="1"/>
</dbReference>
<proteinExistence type="predicted"/>
<keyword evidence="3" id="KW-0804">Transcription</keyword>
<accession>A0ABS7HZH1</accession>
<dbReference type="InterPro" id="IPR018060">
    <property type="entry name" value="HTH_AraC"/>
</dbReference>
<dbReference type="PANTHER" id="PTHR46796">
    <property type="entry name" value="HTH-TYPE TRANSCRIPTIONAL ACTIVATOR RHAS-RELATED"/>
    <property type="match status" value="1"/>
</dbReference>
<dbReference type="SMART" id="SM00342">
    <property type="entry name" value="HTH_ARAC"/>
    <property type="match status" value="1"/>
</dbReference>
<evidence type="ECO:0000256" key="1">
    <source>
        <dbReference type="ARBA" id="ARBA00023015"/>
    </source>
</evidence>
<gene>
    <name evidence="5" type="ORF">JNB61_09530</name>
</gene>
<name>A0ABS7HZH1_9MICO</name>
<dbReference type="Gene3D" id="1.10.10.60">
    <property type="entry name" value="Homeodomain-like"/>
    <property type="match status" value="1"/>
</dbReference>
<dbReference type="PANTHER" id="PTHR46796:SF12">
    <property type="entry name" value="HTH-TYPE DNA-BINDING TRANSCRIPTIONAL ACTIVATOR EUTR"/>
    <property type="match status" value="1"/>
</dbReference>
<keyword evidence="1" id="KW-0805">Transcription regulation</keyword>
<comment type="caution">
    <text evidence="5">The sequence shown here is derived from an EMBL/GenBank/DDBJ whole genome shotgun (WGS) entry which is preliminary data.</text>
</comment>
<dbReference type="Pfam" id="PF12833">
    <property type="entry name" value="HTH_18"/>
    <property type="match status" value="1"/>
</dbReference>
<dbReference type="InterPro" id="IPR050204">
    <property type="entry name" value="AraC_XylS_family_regulators"/>
</dbReference>
<evidence type="ECO:0000259" key="4">
    <source>
        <dbReference type="PROSITE" id="PS01124"/>
    </source>
</evidence>
<keyword evidence="2" id="KW-0238">DNA-binding</keyword>
<dbReference type="PROSITE" id="PS01124">
    <property type="entry name" value="HTH_ARAC_FAMILY_2"/>
    <property type="match status" value="1"/>
</dbReference>
<dbReference type="RefSeq" id="WP_220339445.1">
    <property type="nucleotide sequence ID" value="NZ_JAEUAX010000004.1"/>
</dbReference>
<evidence type="ECO:0000313" key="6">
    <source>
        <dbReference type="Proteomes" id="UP000777440"/>
    </source>
</evidence>
<dbReference type="Proteomes" id="UP000777440">
    <property type="component" value="Unassembled WGS sequence"/>
</dbReference>
<evidence type="ECO:0000313" key="5">
    <source>
        <dbReference type="EMBL" id="MBW9110011.1"/>
    </source>
</evidence>
<feature type="domain" description="HTH araC/xylS-type" evidence="4">
    <location>
        <begin position="209"/>
        <end position="313"/>
    </location>
</feature>
<dbReference type="InterPro" id="IPR020449">
    <property type="entry name" value="Tscrpt_reg_AraC-type_HTH"/>
</dbReference>
<organism evidence="5 6">
    <name type="scientific">Microbacterium ureisolvens</name>
    <dbReference type="NCBI Taxonomy" id="2781186"/>
    <lineage>
        <taxon>Bacteria</taxon>
        <taxon>Bacillati</taxon>
        <taxon>Actinomycetota</taxon>
        <taxon>Actinomycetes</taxon>
        <taxon>Micrococcales</taxon>
        <taxon>Microbacteriaceae</taxon>
        <taxon>Microbacterium</taxon>
    </lineage>
</organism>